<evidence type="ECO:0000313" key="3">
    <source>
        <dbReference type="EMBL" id="MDT7830818.1"/>
    </source>
</evidence>
<dbReference type="RefSeq" id="WP_349240080.1">
    <property type="nucleotide sequence ID" value="NZ_JAVTTO010000001.1"/>
</dbReference>
<dbReference type="PRINTS" id="PR01438">
    <property type="entry name" value="UNVRSLSTRESS"/>
</dbReference>
<dbReference type="CDD" id="cd00293">
    <property type="entry name" value="USP-like"/>
    <property type="match status" value="2"/>
</dbReference>
<feature type="domain" description="UspA" evidence="2">
    <location>
        <begin position="1"/>
        <end position="140"/>
    </location>
</feature>
<dbReference type="SUPFAM" id="SSF52402">
    <property type="entry name" value="Adenine nucleotide alpha hydrolases-like"/>
    <property type="match status" value="2"/>
</dbReference>
<dbReference type="InterPro" id="IPR014729">
    <property type="entry name" value="Rossmann-like_a/b/a_fold"/>
</dbReference>
<comment type="similarity">
    <text evidence="1">Belongs to the universal stress protein A family.</text>
</comment>
<protein>
    <submittedName>
        <fullName evidence="3">Universal stress protein</fullName>
    </submittedName>
</protein>
<accession>A0ABU3LBP0</accession>
<dbReference type="Proteomes" id="UP001257277">
    <property type="component" value="Unassembled WGS sequence"/>
</dbReference>
<dbReference type="EMBL" id="JAVTTO010000001">
    <property type="protein sequence ID" value="MDT7830818.1"/>
    <property type="molecule type" value="Genomic_DNA"/>
</dbReference>
<gene>
    <name evidence="3" type="ORF">RQM59_00410</name>
</gene>
<evidence type="ECO:0000259" key="2">
    <source>
        <dbReference type="Pfam" id="PF00582"/>
    </source>
</evidence>
<comment type="caution">
    <text evidence="3">The sequence shown here is derived from an EMBL/GenBank/DDBJ whole genome shotgun (WGS) entry which is preliminary data.</text>
</comment>
<name>A0ABU3LBP0_9FLAO</name>
<sequence>MKTIIVPIDFSDHSEYALKTASFIAKKQDAQILAVHMLDIQSDHFNESSSYIQEKTAFLLQLAKKRFHAFLKKDYLKDLKVTPLVKHFKVFSEINDLAKEENADLIIMGSHGASGLKELFIGSNTEKVIRFSEIPVMVIKKDLKDFDFENVVYATDFSLESIDAYVRIKSITEGFKGKIHVVYVNTPYENFKTTPEMEKMAADFFGIADGNIENLKSTTFVSDRSVEKGILSFSNSVGADLIAMSTHARKGLSHFFKGSLSEDVANHASLPILTVKI</sequence>
<dbReference type="InterPro" id="IPR006016">
    <property type="entry name" value="UspA"/>
</dbReference>
<organism evidence="3 4">
    <name type="scientific">Asprobacillus argus</name>
    <dbReference type="NCBI Taxonomy" id="3076534"/>
    <lineage>
        <taxon>Bacteria</taxon>
        <taxon>Pseudomonadati</taxon>
        <taxon>Bacteroidota</taxon>
        <taxon>Flavobacteriia</taxon>
        <taxon>Flavobacteriales</taxon>
        <taxon>Flavobacteriaceae</taxon>
        <taxon>Asprobacillus</taxon>
    </lineage>
</organism>
<evidence type="ECO:0000313" key="4">
    <source>
        <dbReference type="Proteomes" id="UP001257277"/>
    </source>
</evidence>
<dbReference type="PANTHER" id="PTHR46268:SF6">
    <property type="entry name" value="UNIVERSAL STRESS PROTEIN UP12"/>
    <property type="match status" value="1"/>
</dbReference>
<dbReference type="Gene3D" id="3.40.50.620">
    <property type="entry name" value="HUPs"/>
    <property type="match status" value="2"/>
</dbReference>
<dbReference type="InterPro" id="IPR006015">
    <property type="entry name" value="Universal_stress_UspA"/>
</dbReference>
<dbReference type="PANTHER" id="PTHR46268">
    <property type="entry name" value="STRESS RESPONSE PROTEIN NHAX"/>
    <property type="match status" value="1"/>
</dbReference>
<evidence type="ECO:0000256" key="1">
    <source>
        <dbReference type="ARBA" id="ARBA00008791"/>
    </source>
</evidence>
<keyword evidence="4" id="KW-1185">Reference proteome</keyword>
<dbReference type="Pfam" id="PF00582">
    <property type="entry name" value="Usp"/>
    <property type="match status" value="2"/>
</dbReference>
<proteinExistence type="inferred from homology"/>
<feature type="domain" description="UspA" evidence="2">
    <location>
        <begin position="148"/>
        <end position="276"/>
    </location>
</feature>
<reference evidence="3 4" key="1">
    <citation type="submission" date="2023-09" db="EMBL/GenBank/DDBJ databases">
        <title>Novel taxa isolated from Blanes Bay.</title>
        <authorList>
            <person name="Rey-Velasco X."/>
            <person name="Lucena T."/>
        </authorList>
    </citation>
    <scope>NUCLEOTIDE SEQUENCE [LARGE SCALE GENOMIC DNA]</scope>
    <source>
        <strain evidence="3 4">S356</strain>
    </source>
</reference>